<feature type="transmembrane region" description="Helical" evidence="9">
    <location>
        <begin position="47"/>
        <end position="63"/>
    </location>
</feature>
<evidence type="ECO:0000313" key="13">
    <source>
        <dbReference type="Proteomes" id="UP000031546"/>
    </source>
</evidence>
<evidence type="ECO:0000256" key="2">
    <source>
        <dbReference type="ARBA" id="ARBA00022448"/>
    </source>
</evidence>
<dbReference type="EMBL" id="JXII01000006">
    <property type="protein sequence ID" value="KIH70599.1"/>
    <property type="molecule type" value="Genomic_DNA"/>
</dbReference>
<evidence type="ECO:0000256" key="7">
    <source>
        <dbReference type="ARBA" id="ARBA00023136"/>
    </source>
</evidence>
<dbReference type="Proteomes" id="UP000031546">
    <property type="component" value="Unassembled WGS sequence"/>
</dbReference>
<feature type="transmembrane region" description="Helical" evidence="9">
    <location>
        <begin position="12"/>
        <end position="35"/>
    </location>
</feature>
<comment type="similarity">
    <text evidence="8">Belongs to the TRAP transporter small permease family.</text>
</comment>
<dbReference type="GO" id="GO:0022857">
    <property type="term" value="F:transmembrane transporter activity"/>
    <property type="evidence" value="ECO:0007669"/>
    <property type="project" value="TreeGrafter"/>
</dbReference>
<evidence type="ECO:0000256" key="4">
    <source>
        <dbReference type="ARBA" id="ARBA00022519"/>
    </source>
</evidence>
<dbReference type="PANTHER" id="PTHR35011">
    <property type="entry name" value="2,3-DIKETO-L-GULONATE TRAP TRANSPORTER SMALL PERMEASE PROTEIN YIAM"/>
    <property type="match status" value="1"/>
</dbReference>
<dbReference type="PANTHER" id="PTHR35011:SF2">
    <property type="entry name" value="2,3-DIKETO-L-GULONATE TRAP TRANSPORTER SMALL PERMEASE PROTEIN YIAM"/>
    <property type="match status" value="1"/>
</dbReference>
<evidence type="ECO:0000256" key="5">
    <source>
        <dbReference type="ARBA" id="ARBA00022692"/>
    </source>
</evidence>
<dbReference type="EMBL" id="JABEVU030000001">
    <property type="protein sequence ID" value="MDB0580695.1"/>
    <property type="molecule type" value="Genomic_DNA"/>
</dbReference>
<reference evidence="12" key="3">
    <citation type="submission" date="2022-12" db="EMBL/GenBank/DDBJ databases">
        <title>Genome analysis and biological profiling of marine Salinicoccus roseus MOSEL-ME25.</title>
        <authorList>
            <person name="Mirza F.T."/>
            <person name="Xie Y."/>
            <person name="Shinwari Z.K."/>
        </authorList>
    </citation>
    <scope>NUCLEOTIDE SEQUENCE</scope>
    <source>
        <strain evidence="12">MOSEL-ME25</strain>
    </source>
</reference>
<evidence type="ECO:0000313" key="11">
    <source>
        <dbReference type="EMBL" id="KIH70599.1"/>
    </source>
</evidence>
<dbReference type="STRING" id="45670.SN16_07765"/>
<keyword evidence="4" id="KW-0997">Cell inner membrane</keyword>
<organism evidence="11 13">
    <name type="scientific">Salinicoccus roseus</name>
    <dbReference type="NCBI Taxonomy" id="45670"/>
    <lineage>
        <taxon>Bacteria</taxon>
        <taxon>Bacillati</taxon>
        <taxon>Bacillota</taxon>
        <taxon>Bacilli</taxon>
        <taxon>Bacillales</taxon>
        <taxon>Staphylococcaceae</taxon>
        <taxon>Salinicoccus</taxon>
    </lineage>
</organism>
<dbReference type="Pfam" id="PF04290">
    <property type="entry name" value="DctQ"/>
    <property type="match status" value="1"/>
</dbReference>
<evidence type="ECO:0000259" key="10">
    <source>
        <dbReference type="Pfam" id="PF04290"/>
    </source>
</evidence>
<dbReference type="Proteomes" id="UP000527860">
    <property type="component" value="Unassembled WGS sequence"/>
</dbReference>
<dbReference type="GO" id="GO:0005886">
    <property type="term" value="C:plasma membrane"/>
    <property type="evidence" value="ECO:0007669"/>
    <property type="project" value="UniProtKB-SubCell"/>
</dbReference>
<evidence type="ECO:0000256" key="8">
    <source>
        <dbReference type="ARBA" id="ARBA00038436"/>
    </source>
</evidence>
<keyword evidence="5 9" id="KW-0812">Transmembrane</keyword>
<keyword evidence="2" id="KW-0813">Transport</keyword>
<evidence type="ECO:0000256" key="6">
    <source>
        <dbReference type="ARBA" id="ARBA00022989"/>
    </source>
</evidence>
<evidence type="ECO:0000313" key="12">
    <source>
        <dbReference type="EMBL" id="MDB0580695.1"/>
    </source>
</evidence>
<keyword evidence="6 9" id="KW-1133">Transmembrane helix</keyword>
<name>A0A0C2HG35_9STAP</name>
<evidence type="ECO:0000256" key="3">
    <source>
        <dbReference type="ARBA" id="ARBA00022475"/>
    </source>
</evidence>
<evidence type="ECO:0000256" key="9">
    <source>
        <dbReference type="SAM" id="Phobius"/>
    </source>
</evidence>
<dbReference type="GeneID" id="77845449"/>
<dbReference type="InterPro" id="IPR055348">
    <property type="entry name" value="DctQ"/>
</dbReference>
<comment type="caution">
    <text evidence="11">The sequence shown here is derived from an EMBL/GenBank/DDBJ whole genome shotgun (WGS) entry which is preliminary data.</text>
</comment>
<dbReference type="GO" id="GO:0015740">
    <property type="term" value="P:C4-dicarboxylate transport"/>
    <property type="evidence" value="ECO:0007669"/>
    <property type="project" value="TreeGrafter"/>
</dbReference>
<keyword evidence="14" id="KW-1185">Reference proteome</keyword>
<proteinExistence type="inferred from homology"/>
<sequence length="158" mass="17900">MGLTRILVKVLTWMCIITITLLTFIVLLQVITRFFDYSMPGTEELSRLFIVWLTFLGSSLAIYEKMHLAVNYFVNKFKKRQRKVLYILVNVLIIIFYAVLTYYGFMLSMSAMSQTTSTLQMPVGISYLAIPVSGLFSIYFIAINLTGSATEEEGGTAS</sequence>
<dbReference type="RefSeq" id="WP_040106057.1">
    <property type="nucleotide sequence ID" value="NZ_BMCA01000002.1"/>
</dbReference>
<evidence type="ECO:0000313" key="14">
    <source>
        <dbReference type="Proteomes" id="UP000527860"/>
    </source>
</evidence>
<dbReference type="AlphaFoldDB" id="A0A0C2HG35"/>
<protein>
    <submittedName>
        <fullName evidence="11">2,3-diketo-L-gulonate TRAP transporter</fullName>
    </submittedName>
    <submittedName>
        <fullName evidence="12">TRAP transporter small permease</fullName>
    </submittedName>
</protein>
<reference evidence="12" key="2">
    <citation type="submission" date="2020-04" db="EMBL/GenBank/DDBJ databases">
        <authorList>
            <person name="Tanveer F."/>
            <person name="Xie Y."/>
            <person name="Shinwari Z.K."/>
        </authorList>
    </citation>
    <scope>NUCLEOTIDE SEQUENCE</scope>
    <source>
        <strain evidence="12">MOSEL-ME25</strain>
    </source>
</reference>
<accession>A0A0C2HG35</accession>
<evidence type="ECO:0000256" key="1">
    <source>
        <dbReference type="ARBA" id="ARBA00004429"/>
    </source>
</evidence>
<comment type="subcellular location">
    <subcellularLocation>
        <location evidence="1">Cell inner membrane</location>
        <topology evidence="1">Multi-pass membrane protein</topology>
    </subcellularLocation>
</comment>
<reference evidence="11 13" key="1">
    <citation type="submission" date="2015-01" db="EMBL/GenBank/DDBJ databases">
        <title>Genome sequences of high lactate-tolerant strain Salinicoccus roseus W12 with industrial interest.</title>
        <authorList>
            <person name="Wang H."/>
            <person name="Yu B."/>
        </authorList>
    </citation>
    <scope>NUCLEOTIDE SEQUENCE [LARGE SCALE GENOMIC DNA]</scope>
    <source>
        <strain evidence="11 13">W12</strain>
    </source>
</reference>
<feature type="domain" description="Tripartite ATP-independent periplasmic transporters DctQ component" evidence="10">
    <location>
        <begin position="23"/>
        <end position="146"/>
    </location>
</feature>
<gene>
    <name evidence="12" type="ORF">F7P68_0009140</name>
    <name evidence="11" type="ORF">SN16_07765</name>
</gene>
<feature type="transmembrane region" description="Helical" evidence="9">
    <location>
        <begin position="84"/>
        <end position="105"/>
    </location>
</feature>
<dbReference type="OrthoDB" id="9815614at2"/>
<dbReference type="InterPro" id="IPR007387">
    <property type="entry name" value="TRAP_DctQ"/>
</dbReference>
<keyword evidence="3" id="KW-1003">Cell membrane</keyword>
<feature type="transmembrane region" description="Helical" evidence="9">
    <location>
        <begin position="125"/>
        <end position="145"/>
    </location>
</feature>
<keyword evidence="7 9" id="KW-0472">Membrane</keyword>